<protein>
    <recommendedName>
        <fullName evidence="4">Conjugal transfer protein TraD</fullName>
    </recommendedName>
</protein>
<dbReference type="AlphaFoldDB" id="A0A4Q7DHS9"/>
<organism evidence="2 3">
    <name type="scientific">Candidatus Finniella inopinata</name>
    <dbReference type="NCBI Taxonomy" id="1696036"/>
    <lineage>
        <taxon>Bacteria</taxon>
        <taxon>Pseudomonadati</taxon>
        <taxon>Pseudomonadota</taxon>
        <taxon>Alphaproteobacteria</taxon>
        <taxon>Holosporales</taxon>
        <taxon>Candidatus Paracaedibacteraceae</taxon>
        <taxon>Candidatus Finniella</taxon>
    </lineage>
</organism>
<keyword evidence="3" id="KW-1185">Reference proteome</keyword>
<dbReference type="RefSeq" id="WP_130154413.1">
    <property type="nucleotide sequence ID" value="NZ_SCFB01000011.1"/>
</dbReference>
<accession>A0A4Q7DHS9</accession>
<dbReference type="EMBL" id="SCFB01000011">
    <property type="protein sequence ID" value="RZI45484.1"/>
    <property type="molecule type" value="Genomic_DNA"/>
</dbReference>
<evidence type="ECO:0000256" key="1">
    <source>
        <dbReference type="SAM" id="MobiDB-lite"/>
    </source>
</evidence>
<comment type="caution">
    <text evidence="2">The sequence shown here is derived from an EMBL/GenBank/DDBJ whole genome shotgun (WGS) entry which is preliminary data.</text>
</comment>
<gene>
    <name evidence="2" type="ORF">EQU50_06990</name>
</gene>
<evidence type="ECO:0000313" key="3">
    <source>
        <dbReference type="Proteomes" id="UP000293550"/>
    </source>
</evidence>
<sequence>MAPSIKLQDIDQKIKDLQDRKKLLEQKQINDLAKLIKKTEAHILQPEVLIGSILETIEIHQQSEDSETHQEKINYWEKKGKDLLDITKKSKGVGKNTDPSFPQSDQTTKADS</sequence>
<evidence type="ECO:0008006" key="4">
    <source>
        <dbReference type="Google" id="ProtNLM"/>
    </source>
</evidence>
<feature type="region of interest" description="Disordered" evidence="1">
    <location>
        <begin position="87"/>
        <end position="112"/>
    </location>
</feature>
<dbReference type="Proteomes" id="UP000293550">
    <property type="component" value="Unassembled WGS sequence"/>
</dbReference>
<evidence type="ECO:0000313" key="2">
    <source>
        <dbReference type="EMBL" id="RZI45484.1"/>
    </source>
</evidence>
<reference evidence="2 3" key="1">
    <citation type="submission" date="2018-10" db="EMBL/GenBank/DDBJ databases">
        <title>An updated phylogeny of the Alphaproteobacteria reveals that the parasitic Rickettsiales and Holosporales have independent origins.</title>
        <authorList>
            <person name="Munoz-Gomez S.A."/>
            <person name="Hess S."/>
            <person name="Burger G."/>
            <person name="Lang B.F."/>
            <person name="Susko E."/>
            <person name="Slamovits C.H."/>
            <person name="Roger A.J."/>
        </authorList>
    </citation>
    <scope>NUCLEOTIDE SEQUENCE [LARGE SCALE GENOMIC DNA]</scope>
    <source>
        <strain evidence="2">HOLO01</strain>
    </source>
</reference>
<name>A0A4Q7DHS9_9PROT</name>
<feature type="compositionally biased region" description="Polar residues" evidence="1">
    <location>
        <begin position="97"/>
        <end position="112"/>
    </location>
</feature>
<proteinExistence type="predicted"/>